<evidence type="ECO:0000313" key="3">
    <source>
        <dbReference type="Proteomes" id="UP000468668"/>
    </source>
</evidence>
<dbReference type="AlphaFoldDB" id="A0A6N6NMD8"/>
<dbReference type="Pfam" id="PF04961">
    <property type="entry name" value="FTCD_C"/>
    <property type="match status" value="1"/>
</dbReference>
<dbReference type="EMBL" id="WAJR01000022">
    <property type="protein sequence ID" value="KAB1638730.1"/>
    <property type="molecule type" value="Genomic_DNA"/>
</dbReference>
<dbReference type="Proteomes" id="UP000468668">
    <property type="component" value="Unassembled WGS sequence"/>
</dbReference>
<gene>
    <name evidence="2" type="ORF">F8C90_08215</name>
</gene>
<dbReference type="InterPro" id="IPR007044">
    <property type="entry name" value="Cyclodeamin/CycHdrlase"/>
</dbReference>
<dbReference type="Gene3D" id="1.20.120.680">
    <property type="entry name" value="Formiminotetrahydrofolate cyclodeaminase monomer, up-and-down helical bundle"/>
    <property type="match status" value="1"/>
</dbReference>
<protein>
    <submittedName>
        <fullName evidence="2">Cyclodeaminase/cyclohydrolase family protein</fullName>
    </submittedName>
</protein>
<evidence type="ECO:0000313" key="2">
    <source>
        <dbReference type="EMBL" id="KAB1638730.1"/>
    </source>
</evidence>
<accession>A0A6N6NMD8</accession>
<dbReference type="SUPFAM" id="SSF101262">
    <property type="entry name" value="Methenyltetrahydrofolate cyclohydrolase-like"/>
    <property type="match status" value="1"/>
</dbReference>
<dbReference type="OrthoDB" id="7959174at2"/>
<name>A0A6N6NMD8_9ACTN</name>
<keyword evidence="2" id="KW-0378">Hydrolase</keyword>
<comment type="caution">
    <text evidence="2">The sequence shown here is derived from an EMBL/GenBank/DDBJ whole genome shotgun (WGS) entry which is preliminary data.</text>
</comment>
<keyword evidence="3" id="KW-1185">Reference proteome</keyword>
<feature type="domain" description="Cyclodeaminase/cyclohydrolase" evidence="1">
    <location>
        <begin position="6"/>
        <end position="182"/>
    </location>
</feature>
<sequence>MVDTCFVEELASAAPAPGGGGASAYVGALAAALASMVGSLTVGKKTYVEVEGEVMHHLEELEELRSRLIELVDADAHAFEPLATAYRMPKGTPEELAAKQEALQRALVGATEVPLDIMRTVARVVDHADYLAHHGSRMARSDAGVSAAFARAAVDGASLNVYINAASMDDPARALRVREEASAIASTTRERCDELFDFVVKEVS</sequence>
<evidence type="ECO:0000259" key="1">
    <source>
        <dbReference type="Pfam" id="PF04961"/>
    </source>
</evidence>
<dbReference type="GO" id="GO:0016787">
    <property type="term" value="F:hydrolase activity"/>
    <property type="evidence" value="ECO:0007669"/>
    <property type="project" value="UniProtKB-KW"/>
</dbReference>
<reference evidence="2 3" key="1">
    <citation type="submission" date="2019-09" db="EMBL/GenBank/DDBJ databases">
        <title>Whole genome shotgun sequencing (WGS) of Ellagibacter isourolithinifaciens DSM 104140(T) and Adlercreutzia muris DSM 29508(T).</title>
        <authorList>
            <person name="Stoll D.A."/>
            <person name="Danylec N."/>
            <person name="Huch M."/>
        </authorList>
    </citation>
    <scope>NUCLEOTIDE SEQUENCE [LARGE SCALE GENOMIC DNA]</scope>
    <source>
        <strain evidence="2 3">DSM 104140</strain>
    </source>
</reference>
<dbReference type="InterPro" id="IPR036178">
    <property type="entry name" value="Formintransfe-cycloase-like_sf"/>
</dbReference>
<proteinExistence type="predicted"/>
<dbReference type="GeneID" id="98658389"/>
<organism evidence="2 3">
    <name type="scientific">Ellagibacter isourolithinifaciens</name>
    <dbReference type="NCBI Taxonomy" id="2137581"/>
    <lineage>
        <taxon>Bacteria</taxon>
        <taxon>Bacillati</taxon>
        <taxon>Actinomycetota</taxon>
        <taxon>Coriobacteriia</taxon>
        <taxon>Eggerthellales</taxon>
        <taxon>Eggerthellaceae</taxon>
        <taxon>Ellagibacter</taxon>
    </lineage>
</organism>
<dbReference type="RefSeq" id="WP_158050042.1">
    <property type="nucleotide sequence ID" value="NZ_WAJR01000022.1"/>
</dbReference>